<accession>A0ABW8SCT1</accession>
<keyword evidence="3" id="KW-1185">Reference proteome</keyword>
<name>A0ABW8SCT1_9CLOT</name>
<dbReference type="Gene3D" id="3.30.70.20">
    <property type="match status" value="1"/>
</dbReference>
<dbReference type="SUPFAM" id="SSF54862">
    <property type="entry name" value="4Fe-4S ferredoxins"/>
    <property type="match status" value="1"/>
</dbReference>
<evidence type="ECO:0000259" key="1">
    <source>
        <dbReference type="PROSITE" id="PS51379"/>
    </source>
</evidence>
<dbReference type="Proteomes" id="UP001623600">
    <property type="component" value="Unassembled WGS sequence"/>
</dbReference>
<feature type="domain" description="4Fe-4S ferredoxin-type" evidence="1">
    <location>
        <begin position="16"/>
        <end position="44"/>
    </location>
</feature>
<dbReference type="InterPro" id="IPR017896">
    <property type="entry name" value="4Fe4S_Fe-S-bd"/>
</dbReference>
<sequence>MCYSKCPQKCIDISIKLVVIKQENCLHCGNCIEVCQFGAVERRN</sequence>
<protein>
    <submittedName>
        <fullName evidence="2">4Fe-4S binding protein</fullName>
    </submittedName>
</protein>
<proteinExistence type="predicted"/>
<gene>
    <name evidence="2" type="ORF">ACJDTP_23485</name>
</gene>
<organism evidence="2 3">
    <name type="scientific">Candidatus Clostridium helianthi</name>
    <dbReference type="NCBI Taxonomy" id="3381660"/>
    <lineage>
        <taxon>Bacteria</taxon>
        <taxon>Bacillati</taxon>
        <taxon>Bacillota</taxon>
        <taxon>Clostridia</taxon>
        <taxon>Eubacteriales</taxon>
        <taxon>Clostridiaceae</taxon>
        <taxon>Clostridium</taxon>
    </lineage>
</organism>
<dbReference type="EMBL" id="JBJIAB010000044">
    <property type="protein sequence ID" value="MFL0168025.1"/>
    <property type="molecule type" value="Genomic_DNA"/>
</dbReference>
<reference evidence="2 3" key="1">
    <citation type="submission" date="2024-11" db="EMBL/GenBank/DDBJ databases">
        <authorList>
            <person name="Heng Y.C."/>
            <person name="Lim A.C.H."/>
            <person name="Lee J.K.Y."/>
            <person name="Kittelmann S."/>
        </authorList>
    </citation>
    <scope>NUCLEOTIDE SEQUENCE [LARGE SCALE GENOMIC DNA]</scope>
    <source>
        <strain evidence="2 3">WILCCON 0112</strain>
    </source>
</reference>
<dbReference type="Pfam" id="PF12838">
    <property type="entry name" value="Fer4_7"/>
    <property type="match status" value="1"/>
</dbReference>
<comment type="caution">
    <text evidence="2">The sequence shown here is derived from an EMBL/GenBank/DDBJ whole genome shotgun (WGS) entry which is preliminary data.</text>
</comment>
<evidence type="ECO:0000313" key="2">
    <source>
        <dbReference type="EMBL" id="MFL0168025.1"/>
    </source>
</evidence>
<evidence type="ECO:0000313" key="3">
    <source>
        <dbReference type="Proteomes" id="UP001623600"/>
    </source>
</evidence>
<dbReference type="PROSITE" id="PS51379">
    <property type="entry name" value="4FE4S_FER_2"/>
    <property type="match status" value="1"/>
</dbReference>
<dbReference type="RefSeq" id="WP_347401491.1">
    <property type="nucleotide sequence ID" value="NZ_JBJIAB010000044.1"/>
</dbReference>